<dbReference type="InterPro" id="IPR036737">
    <property type="entry name" value="OmpA-like_sf"/>
</dbReference>
<dbReference type="Pfam" id="PF00691">
    <property type="entry name" value="OmpA"/>
    <property type="match status" value="1"/>
</dbReference>
<dbReference type="PROSITE" id="PS01068">
    <property type="entry name" value="OMPA_1"/>
    <property type="match status" value="1"/>
</dbReference>
<feature type="signal peptide" evidence="6">
    <location>
        <begin position="1"/>
        <end position="29"/>
    </location>
</feature>
<dbReference type="GO" id="GO:0009279">
    <property type="term" value="C:cell outer membrane"/>
    <property type="evidence" value="ECO:0007669"/>
    <property type="project" value="UniProtKB-SubCell"/>
</dbReference>
<dbReference type="InterPro" id="IPR006665">
    <property type="entry name" value="OmpA-like"/>
</dbReference>
<feature type="region of interest" description="Disordered" evidence="5">
    <location>
        <begin position="304"/>
        <end position="323"/>
    </location>
</feature>
<evidence type="ECO:0000256" key="4">
    <source>
        <dbReference type="PROSITE-ProRule" id="PRU00473"/>
    </source>
</evidence>
<evidence type="ECO:0000313" key="8">
    <source>
        <dbReference type="EMBL" id="MCP3056727.1"/>
    </source>
</evidence>
<dbReference type="PANTHER" id="PTHR30329">
    <property type="entry name" value="STATOR ELEMENT OF FLAGELLAR MOTOR COMPLEX"/>
    <property type="match status" value="1"/>
</dbReference>
<dbReference type="SUPFAM" id="SSF103088">
    <property type="entry name" value="OmpA-like"/>
    <property type="match status" value="1"/>
</dbReference>
<dbReference type="EMBL" id="JALHBS010000104">
    <property type="protein sequence ID" value="MCP3056727.1"/>
    <property type="molecule type" value="Genomic_DNA"/>
</dbReference>
<keyword evidence="6" id="KW-0732">Signal</keyword>
<evidence type="ECO:0000256" key="5">
    <source>
        <dbReference type="SAM" id="MobiDB-lite"/>
    </source>
</evidence>
<dbReference type="PANTHER" id="PTHR30329:SF21">
    <property type="entry name" value="LIPOPROTEIN YIAD-RELATED"/>
    <property type="match status" value="1"/>
</dbReference>
<comment type="caution">
    <text evidence="8">The sequence shown here is derived from an EMBL/GenBank/DDBJ whole genome shotgun (WGS) entry which is preliminary data.</text>
</comment>
<evidence type="ECO:0000313" key="9">
    <source>
        <dbReference type="Proteomes" id="UP001155220"/>
    </source>
</evidence>
<organism evidence="8 9">
    <name type="scientific">Aurantimonas marianensis</name>
    <dbReference type="NCBI Taxonomy" id="2920428"/>
    <lineage>
        <taxon>Bacteria</taxon>
        <taxon>Pseudomonadati</taxon>
        <taxon>Pseudomonadota</taxon>
        <taxon>Alphaproteobacteria</taxon>
        <taxon>Hyphomicrobiales</taxon>
        <taxon>Aurantimonadaceae</taxon>
        <taxon>Aurantimonas</taxon>
    </lineage>
</organism>
<evidence type="ECO:0000256" key="1">
    <source>
        <dbReference type="ARBA" id="ARBA00004442"/>
    </source>
</evidence>
<evidence type="ECO:0000256" key="6">
    <source>
        <dbReference type="SAM" id="SignalP"/>
    </source>
</evidence>
<dbReference type="RefSeq" id="WP_253965525.1">
    <property type="nucleotide sequence ID" value="NZ_JALHBS010000104.1"/>
</dbReference>
<sequence>MQRATGLGLSLFVSIAMLAITMPAGPALAQEDIAGATDHPLVGRYQGSVITFHETKAYEELTLPDATPPRNYREAPDSFQTELAGKLTSIRYEGPADRSILEVMRNYEKALKDDGFEILFSCRGKKECAPNTSSVAPLWDAARGGIGMPSTWDSTLYTLARKDDPAGQVTVGLLGVETRASNTRSLTPHVAMTIVEGEPMQTDQIVLVEASAMESAIAKDGKIAVYGINFDFDKADITPDSKPQIDELGKLLTDNPELAVLIVGHTDGEGGFDYNLSLSQRRAQAVVDALARDYGIAATRLQPAGAGPVSPVASNRTEDGRAKNRRVEIVERYKG</sequence>
<dbReference type="Gene3D" id="3.30.1330.60">
    <property type="entry name" value="OmpA-like domain"/>
    <property type="match status" value="1"/>
</dbReference>
<dbReference type="Proteomes" id="UP001155220">
    <property type="component" value="Unassembled WGS sequence"/>
</dbReference>
<name>A0A9X2KJJ0_9HYPH</name>
<reference evidence="8" key="1">
    <citation type="submission" date="2022-03" db="EMBL/GenBank/DDBJ databases">
        <title>Aurantimonas Liuensis sp. Nov., isolated from the hadal seawater of the Mariana Trench.</title>
        <authorList>
            <person name="Liu R."/>
        </authorList>
    </citation>
    <scope>NUCLEOTIDE SEQUENCE</scope>
    <source>
        <strain evidence="8">LRZ36</strain>
    </source>
</reference>
<dbReference type="AlphaFoldDB" id="A0A9X2KJJ0"/>
<dbReference type="InterPro" id="IPR006664">
    <property type="entry name" value="OMP_bac"/>
</dbReference>
<protein>
    <submittedName>
        <fullName evidence="8">OmpA family protein</fullName>
    </submittedName>
</protein>
<evidence type="ECO:0000256" key="3">
    <source>
        <dbReference type="ARBA" id="ARBA00023237"/>
    </source>
</evidence>
<evidence type="ECO:0000259" key="7">
    <source>
        <dbReference type="PROSITE" id="PS51123"/>
    </source>
</evidence>
<dbReference type="PROSITE" id="PS51123">
    <property type="entry name" value="OMPA_2"/>
    <property type="match status" value="1"/>
</dbReference>
<keyword evidence="2 4" id="KW-0472">Membrane</keyword>
<comment type="subcellular location">
    <subcellularLocation>
        <location evidence="1">Cell outer membrane</location>
    </subcellularLocation>
</comment>
<dbReference type="InterPro" id="IPR032608">
    <property type="entry name" value="DUF4892"/>
</dbReference>
<dbReference type="Pfam" id="PF16234">
    <property type="entry name" value="DUF4892"/>
    <property type="match status" value="1"/>
</dbReference>
<accession>A0A9X2KJJ0</accession>
<evidence type="ECO:0000256" key="2">
    <source>
        <dbReference type="ARBA" id="ARBA00023136"/>
    </source>
</evidence>
<keyword evidence="3" id="KW-0998">Cell outer membrane</keyword>
<feature type="chain" id="PRO_5040835230" evidence="6">
    <location>
        <begin position="30"/>
        <end position="335"/>
    </location>
</feature>
<keyword evidence="9" id="KW-1185">Reference proteome</keyword>
<feature type="domain" description="OmpA-like" evidence="7">
    <location>
        <begin position="217"/>
        <end position="335"/>
    </location>
</feature>
<gene>
    <name evidence="8" type="ORF">MJ956_16465</name>
</gene>
<dbReference type="InterPro" id="IPR050330">
    <property type="entry name" value="Bact_OuterMem_StrucFunc"/>
</dbReference>
<dbReference type="InterPro" id="IPR006690">
    <property type="entry name" value="OMPA-like_CS"/>
</dbReference>
<dbReference type="CDD" id="cd07185">
    <property type="entry name" value="OmpA_C-like"/>
    <property type="match status" value="1"/>
</dbReference>
<proteinExistence type="predicted"/>
<dbReference type="PRINTS" id="PR01021">
    <property type="entry name" value="OMPADOMAIN"/>
</dbReference>